<sequence>MTSLKLLAKDILSPSLGSWVLGLGLPECTNKAKQAPSTASTTTVSTRFCLSTSIMLQISSINSVISACWTHLWIV</sequence>
<organism evidence="1 2">
    <name type="scientific">Sistotremastrum suecicum HHB10207 ss-3</name>
    <dbReference type="NCBI Taxonomy" id="1314776"/>
    <lineage>
        <taxon>Eukaryota</taxon>
        <taxon>Fungi</taxon>
        <taxon>Dikarya</taxon>
        <taxon>Basidiomycota</taxon>
        <taxon>Agaricomycotina</taxon>
        <taxon>Agaricomycetes</taxon>
        <taxon>Sistotremastrales</taxon>
        <taxon>Sistotremastraceae</taxon>
        <taxon>Sistotremastrum</taxon>
    </lineage>
</organism>
<reference evidence="1 2" key="1">
    <citation type="journal article" date="2016" name="Mol. Biol. Evol.">
        <title>Comparative Genomics of Early-Diverging Mushroom-Forming Fungi Provides Insights into the Origins of Lignocellulose Decay Capabilities.</title>
        <authorList>
            <person name="Nagy L.G."/>
            <person name="Riley R."/>
            <person name="Tritt A."/>
            <person name="Adam C."/>
            <person name="Daum C."/>
            <person name="Floudas D."/>
            <person name="Sun H."/>
            <person name="Yadav J.S."/>
            <person name="Pangilinan J."/>
            <person name="Larsson K.H."/>
            <person name="Matsuura K."/>
            <person name="Barry K."/>
            <person name="Labutti K."/>
            <person name="Kuo R."/>
            <person name="Ohm R.A."/>
            <person name="Bhattacharya S.S."/>
            <person name="Shirouzu T."/>
            <person name="Yoshinaga Y."/>
            <person name="Martin F.M."/>
            <person name="Grigoriev I.V."/>
            <person name="Hibbett D.S."/>
        </authorList>
    </citation>
    <scope>NUCLEOTIDE SEQUENCE [LARGE SCALE GENOMIC DNA]</scope>
    <source>
        <strain evidence="1 2">HHB10207 ss-3</strain>
    </source>
</reference>
<evidence type="ECO:0000313" key="2">
    <source>
        <dbReference type="Proteomes" id="UP000076798"/>
    </source>
</evidence>
<dbReference type="AlphaFoldDB" id="A0A166CL05"/>
<dbReference type="EMBL" id="KV428081">
    <property type="protein sequence ID" value="KZT37576.1"/>
    <property type="molecule type" value="Genomic_DNA"/>
</dbReference>
<evidence type="ECO:0000313" key="1">
    <source>
        <dbReference type="EMBL" id="KZT37576.1"/>
    </source>
</evidence>
<proteinExistence type="predicted"/>
<keyword evidence="2" id="KW-1185">Reference proteome</keyword>
<dbReference type="Proteomes" id="UP000076798">
    <property type="component" value="Unassembled WGS sequence"/>
</dbReference>
<accession>A0A166CL05</accession>
<name>A0A166CL05_9AGAM</name>
<gene>
    <name evidence="1" type="ORF">SISSUDRAFT_836646</name>
</gene>
<protein>
    <submittedName>
        <fullName evidence="1">Uncharacterized protein</fullName>
    </submittedName>
</protein>